<evidence type="ECO:0000256" key="6">
    <source>
        <dbReference type="ARBA" id="ARBA00049556"/>
    </source>
</evidence>
<dbReference type="Proteomes" id="UP000295696">
    <property type="component" value="Unassembled WGS sequence"/>
</dbReference>
<keyword evidence="3" id="KW-0413">Isomerase</keyword>
<dbReference type="PROSITE" id="PS00166">
    <property type="entry name" value="ENOYL_COA_HYDRATASE"/>
    <property type="match status" value="1"/>
</dbReference>
<evidence type="ECO:0000313" key="10">
    <source>
        <dbReference type="Proteomes" id="UP000295696"/>
    </source>
</evidence>
<dbReference type="GO" id="GO:0004300">
    <property type="term" value="F:enoyl-CoA hydratase activity"/>
    <property type="evidence" value="ECO:0007669"/>
    <property type="project" value="UniProtKB-EC"/>
</dbReference>
<evidence type="ECO:0000256" key="4">
    <source>
        <dbReference type="ARBA" id="ARBA00023239"/>
    </source>
</evidence>
<reference evidence="9 10" key="1">
    <citation type="submission" date="2019-03" db="EMBL/GenBank/DDBJ databases">
        <title>Genomic Encyclopedia of Type Strains, Phase IV (KMG-IV): sequencing the most valuable type-strain genomes for metagenomic binning, comparative biology and taxonomic classification.</title>
        <authorList>
            <person name="Goeker M."/>
        </authorList>
    </citation>
    <scope>NUCLEOTIDE SEQUENCE [LARGE SCALE GENOMIC DNA]</scope>
    <source>
        <strain evidence="9 10">DSM 104836</strain>
    </source>
</reference>
<dbReference type="Gene3D" id="3.40.50.720">
    <property type="entry name" value="NAD(P)-binding Rossmann-like Domain"/>
    <property type="match status" value="2"/>
</dbReference>
<comment type="similarity">
    <text evidence="7">Belongs to the enoyl-CoA hydratase/isomerase family.</text>
</comment>
<dbReference type="GO" id="GO:0006631">
    <property type="term" value="P:fatty acid metabolic process"/>
    <property type="evidence" value="ECO:0007669"/>
    <property type="project" value="InterPro"/>
</dbReference>
<dbReference type="InterPro" id="IPR029045">
    <property type="entry name" value="ClpP/crotonase-like_dom_sf"/>
</dbReference>
<feature type="domain" description="3-hydroxyacyl-CoA dehydrogenase NAD binding" evidence="8">
    <location>
        <begin position="416"/>
        <end position="461"/>
    </location>
</feature>
<dbReference type="InterPro" id="IPR008927">
    <property type="entry name" value="6-PGluconate_DH-like_C_sf"/>
</dbReference>
<comment type="similarity">
    <text evidence="1">In the N-terminal section; belongs to the enoyl-CoA hydratase/isomerase family.</text>
</comment>
<dbReference type="GO" id="GO:0016853">
    <property type="term" value="F:isomerase activity"/>
    <property type="evidence" value="ECO:0007669"/>
    <property type="project" value="UniProtKB-KW"/>
</dbReference>
<dbReference type="CDD" id="cd06558">
    <property type="entry name" value="crotonase-like"/>
    <property type="match status" value="1"/>
</dbReference>
<dbReference type="AlphaFoldDB" id="A0A4R3JPC6"/>
<keyword evidence="4" id="KW-0456">Lyase</keyword>
<evidence type="ECO:0000256" key="3">
    <source>
        <dbReference type="ARBA" id="ARBA00023235"/>
    </source>
</evidence>
<dbReference type="Gene3D" id="3.90.226.10">
    <property type="entry name" value="2-enoyl-CoA Hydratase, Chain A, domain 1"/>
    <property type="match status" value="1"/>
</dbReference>
<evidence type="ECO:0000313" key="9">
    <source>
        <dbReference type="EMBL" id="TCS67205.1"/>
    </source>
</evidence>
<evidence type="ECO:0000256" key="7">
    <source>
        <dbReference type="RuleBase" id="RU003707"/>
    </source>
</evidence>
<dbReference type="SUPFAM" id="SSF52096">
    <property type="entry name" value="ClpP/crotonase"/>
    <property type="match status" value="1"/>
</dbReference>
<keyword evidence="10" id="KW-1185">Reference proteome</keyword>
<name>A0A4R3JPC6_9RHOB</name>
<dbReference type="Pfam" id="PF02737">
    <property type="entry name" value="3HCDH_N"/>
    <property type="match status" value="2"/>
</dbReference>
<keyword evidence="5" id="KW-0511">Multifunctional enzyme</keyword>
<dbReference type="EC" id="4.2.1.17" evidence="2"/>
<dbReference type="RefSeq" id="WP_132241247.1">
    <property type="nucleotide sequence ID" value="NZ_SLZU01000001.1"/>
</dbReference>
<dbReference type="InterPro" id="IPR001753">
    <property type="entry name" value="Enoyl-CoA_hydra/iso"/>
</dbReference>
<dbReference type="GO" id="GO:0003857">
    <property type="term" value="F:(3S)-3-hydroxyacyl-CoA dehydrogenase (NAD+) activity"/>
    <property type="evidence" value="ECO:0007669"/>
    <property type="project" value="UniProtKB-EC"/>
</dbReference>
<dbReference type="EMBL" id="SLZU01000001">
    <property type="protein sequence ID" value="TCS67205.1"/>
    <property type="molecule type" value="Genomic_DNA"/>
</dbReference>
<dbReference type="PANTHER" id="PTHR23309">
    <property type="entry name" value="3-HYDROXYACYL-COA DEHYROGENASE"/>
    <property type="match status" value="1"/>
</dbReference>
<feature type="domain" description="3-hydroxyacyl-CoA dehydrogenase NAD binding" evidence="8">
    <location>
        <begin position="307"/>
        <end position="390"/>
    </location>
</feature>
<dbReference type="InterPro" id="IPR036291">
    <property type="entry name" value="NAD(P)-bd_dom_sf"/>
</dbReference>
<evidence type="ECO:0000256" key="5">
    <source>
        <dbReference type="ARBA" id="ARBA00023268"/>
    </source>
</evidence>
<dbReference type="InterPro" id="IPR018376">
    <property type="entry name" value="Enoyl-CoA_hyd/isom_CS"/>
</dbReference>
<dbReference type="Pfam" id="PF00378">
    <property type="entry name" value="ECH_1"/>
    <property type="match status" value="1"/>
</dbReference>
<dbReference type="GO" id="GO:0070403">
    <property type="term" value="F:NAD+ binding"/>
    <property type="evidence" value="ECO:0007669"/>
    <property type="project" value="InterPro"/>
</dbReference>
<comment type="caution">
    <text evidence="9">The sequence shown here is derived from an EMBL/GenBank/DDBJ whole genome shotgun (WGS) entry which is preliminary data.</text>
</comment>
<dbReference type="Gene3D" id="1.10.1040.50">
    <property type="match status" value="1"/>
</dbReference>
<comment type="catalytic activity">
    <reaction evidence="6">
        <text>a (3S)-3-hydroxyacyl-CoA + NAD(+) = a 3-oxoacyl-CoA + NADH + H(+)</text>
        <dbReference type="Rhea" id="RHEA:22432"/>
        <dbReference type="ChEBI" id="CHEBI:15378"/>
        <dbReference type="ChEBI" id="CHEBI:57318"/>
        <dbReference type="ChEBI" id="CHEBI:57540"/>
        <dbReference type="ChEBI" id="CHEBI:57945"/>
        <dbReference type="ChEBI" id="CHEBI:90726"/>
        <dbReference type="EC" id="1.1.1.35"/>
    </reaction>
</comment>
<organism evidence="9 10">
    <name type="scientific">Primorskyibacter sedentarius</name>
    <dbReference type="NCBI Taxonomy" id="745311"/>
    <lineage>
        <taxon>Bacteria</taxon>
        <taxon>Pseudomonadati</taxon>
        <taxon>Pseudomonadota</taxon>
        <taxon>Alphaproteobacteria</taxon>
        <taxon>Rhodobacterales</taxon>
        <taxon>Roseobacteraceae</taxon>
        <taxon>Primorskyibacter</taxon>
    </lineage>
</organism>
<dbReference type="SUPFAM" id="SSF48179">
    <property type="entry name" value="6-phosphogluconate dehydrogenase C-terminal domain-like"/>
    <property type="match status" value="2"/>
</dbReference>
<evidence type="ECO:0000259" key="8">
    <source>
        <dbReference type="Pfam" id="PF02737"/>
    </source>
</evidence>
<gene>
    <name evidence="9" type="ORF">EDD52_101300</name>
</gene>
<sequence length="674" mass="70783">MTERVTGEVQAMAEAIHYDVTDGVAVLSICHPPVNALAWPVRDGLLRALTQAEVDPEVGAILVAGEGSTFPAGADIAEFDAAPKDPWVPELCTRLENCAKPVVAELHGTVLGGGFELALACHYRVALRATRVGLPEVKLGLIPGAGGTQRTPRMVGVKVALDMILSGRILPIDRPPYSTFADLLVAAPNDLRSAALSFCHDVMAKGPRPSRDRQEGFADPVATQTELRSRAEEASEGPENAPREAVAAVEAAFLLPFEAGCAFEEAAFAELVASDQSKALRYAFFAERRAAKVPLTAAAPLPRIGALAVLGAGALASQLVVAALDAGLTVRWGIADEAIRDAARAEVEDSLEDAVSDGALSRDVASASLARLTCGATPLMIRDADLVLDASRGSRAETAPDGALRATAPGETVAGVGLRFARPAHLSRLVEVLEAPQAKADQLPLALALVKRLGKVPVHVRSDGVTVGGKMTRALHRAADALVDLGASPYDIDAVLSDWGLELPPFLQRDATGLKGVGTEERPGGGRDWAAVIAQAGRSGRAAGRGFYNYRGDAGAPVADPLVLEMIERARGDAPGLAKQAIVPLMLGALANEGVRLVDRGIVARASDIDVVIMLGHQFPRWRGGPMKAAELHGLFRVIRAMEAIDHPDRAFWAPEPWLKAMVRDGVGIETLSA</sequence>
<dbReference type="SUPFAM" id="SSF51735">
    <property type="entry name" value="NAD(P)-binding Rossmann-fold domains"/>
    <property type="match status" value="1"/>
</dbReference>
<protein>
    <recommendedName>
        <fullName evidence="2">enoyl-CoA hydratase</fullName>
        <ecNumber evidence="2">4.2.1.17</ecNumber>
    </recommendedName>
</protein>
<dbReference type="InterPro" id="IPR006176">
    <property type="entry name" value="3-OHacyl-CoA_DH_NAD-bd"/>
</dbReference>
<dbReference type="OrthoDB" id="9771883at2"/>
<proteinExistence type="inferred from homology"/>
<accession>A0A4R3JPC6</accession>
<evidence type="ECO:0000256" key="1">
    <source>
        <dbReference type="ARBA" id="ARBA00008750"/>
    </source>
</evidence>
<evidence type="ECO:0000256" key="2">
    <source>
        <dbReference type="ARBA" id="ARBA00012076"/>
    </source>
</evidence>